<dbReference type="AlphaFoldDB" id="A0A919RIJ0"/>
<evidence type="ECO:0000256" key="1">
    <source>
        <dbReference type="SAM" id="MobiDB-lite"/>
    </source>
</evidence>
<keyword evidence="4" id="KW-1185">Reference proteome</keyword>
<dbReference type="RefSeq" id="WP_204028549.1">
    <property type="nucleotide sequence ID" value="NZ_BOOW01000028.1"/>
</dbReference>
<sequence length="68" mass="7068">MGHTTHSDHDAPIAADGGRRPITEPAWPGGGSAGQAKYAFAPRVLAVLGLDLVVFTSLHAALTYIVPF</sequence>
<protein>
    <submittedName>
        <fullName evidence="3">Uncharacterized protein</fullName>
    </submittedName>
</protein>
<proteinExistence type="predicted"/>
<organism evidence="3 4">
    <name type="scientific">Sinosporangium siamense</name>
    <dbReference type="NCBI Taxonomy" id="1367973"/>
    <lineage>
        <taxon>Bacteria</taxon>
        <taxon>Bacillati</taxon>
        <taxon>Actinomycetota</taxon>
        <taxon>Actinomycetes</taxon>
        <taxon>Streptosporangiales</taxon>
        <taxon>Streptosporangiaceae</taxon>
        <taxon>Sinosporangium</taxon>
    </lineage>
</organism>
<keyword evidence="2" id="KW-0812">Transmembrane</keyword>
<dbReference type="EMBL" id="BOOW01000028">
    <property type="protein sequence ID" value="GII94283.1"/>
    <property type="molecule type" value="Genomic_DNA"/>
</dbReference>
<keyword evidence="2" id="KW-0472">Membrane</keyword>
<evidence type="ECO:0000313" key="4">
    <source>
        <dbReference type="Proteomes" id="UP000606172"/>
    </source>
</evidence>
<comment type="caution">
    <text evidence="3">The sequence shown here is derived from an EMBL/GenBank/DDBJ whole genome shotgun (WGS) entry which is preliminary data.</text>
</comment>
<dbReference type="Proteomes" id="UP000606172">
    <property type="component" value="Unassembled WGS sequence"/>
</dbReference>
<keyword evidence="2" id="KW-1133">Transmembrane helix</keyword>
<evidence type="ECO:0000256" key="2">
    <source>
        <dbReference type="SAM" id="Phobius"/>
    </source>
</evidence>
<feature type="compositionally biased region" description="Basic and acidic residues" evidence="1">
    <location>
        <begin position="1"/>
        <end position="22"/>
    </location>
</feature>
<accession>A0A919RIJ0</accession>
<gene>
    <name evidence="3" type="ORF">Ssi02_45140</name>
</gene>
<feature type="region of interest" description="Disordered" evidence="1">
    <location>
        <begin position="1"/>
        <end position="33"/>
    </location>
</feature>
<evidence type="ECO:0000313" key="3">
    <source>
        <dbReference type="EMBL" id="GII94283.1"/>
    </source>
</evidence>
<feature type="transmembrane region" description="Helical" evidence="2">
    <location>
        <begin position="44"/>
        <end position="66"/>
    </location>
</feature>
<reference evidence="3" key="1">
    <citation type="submission" date="2021-01" db="EMBL/GenBank/DDBJ databases">
        <title>Whole genome shotgun sequence of Sinosporangium siamense NBRC 109515.</title>
        <authorList>
            <person name="Komaki H."/>
            <person name="Tamura T."/>
        </authorList>
    </citation>
    <scope>NUCLEOTIDE SEQUENCE</scope>
    <source>
        <strain evidence="3">NBRC 109515</strain>
    </source>
</reference>
<name>A0A919RIJ0_9ACTN</name>